<name>A0A2T3B742_AMORE</name>
<dbReference type="InParanoid" id="A0A2T3B742"/>
<evidence type="ECO:0000313" key="2">
    <source>
        <dbReference type="EMBL" id="PSS22574.1"/>
    </source>
</evidence>
<keyword evidence="1" id="KW-0812">Transmembrane</keyword>
<feature type="transmembrane region" description="Helical" evidence="1">
    <location>
        <begin position="51"/>
        <end position="71"/>
    </location>
</feature>
<keyword evidence="1" id="KW-0472">Membrane</keyword>
<protein>
    <submittedName>
        <fullName evidence="2">Uncharacterized protein</fullName>
    </submittedName>
</protein>
<dbReference type="RefSeq" id="XP_024722729.1">
    <property type="nucleotide sequence ID" value="XM_024866543.1"/>
</dbReference>
<gene>
    <name evidence="2" type="ORF">M430DRAFT_34387</name>
</gene>
<keyword evidence="1" id="KW-1133">Transmembrane helix</keyword>
<organism evidence="2 3">
    <name type="scientific">Amorphotheca resinae ATCC 22711</name>
    <dbReference type="NCBI Taxonomy" id="857342"/>
    <lineage>
        <taxon>Eukaryota</taxon>
        <taxon>Fungi</taxon>
        <taxon>Dikarya</taxon>
        <taxon>Ascomycota</taxon>
        <taxon>Pezizomycotina</taxon>
        <taxon>Leotiomycetes</taxon>
        <taxon>Helotiales</taxon>
        <taxon>Amorphothecaceae</taxon>
        <taxon>Amorphotheca</taxon>
    </lineage>
</organism>
<evidence type="ECO:0000313" key="3">
    <source>
        <dbReference type="Proteomes" id="UP000241818"/>
    </source>
</evidence>
<dbReference type="AlphaFoldDB" id="A0A2T3B742"/>
<reference evidence="2 3" key="1">
    <citation type="journal article" date="2018" name="New Phytol.">
        <title>Comparative genomics and transcriptomics depict ericoid mycorrhizal fungi as versatile saprotrophs and plant mutualists.</title>
        <authorList>
            <person name="Martino E."/>
            <person name="Morin E."/>
            <person name="Grelet G.A."/>
            <person name="Kuo A."/>
            <person name="Kohler A."/>
            <person name="Daghino S."/>
            <person name="Barry K.W."/>
            <person name="Cichocki N."/>
            <person name="Clum A."/>
            <person name="Dockter R.B."/>
            <person name="Hainaut M."/>
            <person name="Kuo R.C."/>
            <person name="LaButti K."/>
            <person name="Lindahl B.D."/>
            <person name="Lindquist E.A."/>
            <person name="Lipzen A."/>
            <person name="Khouja H.R."/>
            <person name="Magnuson J."/>
            <person name="Murat C."/>
            <person name="Ohm R.A."/>
            <person name="Singer S.W."/>
            <person name="Spatafora J.W."/>
            <person name="Wang M."/>
            <person name="Veneault-Fourrey C."/>
            <person name="Henrissat B."/>
            <person name="Grigoriev I.V."/>
            <person name="Martin F.M."/>
            <person name="Perotto S."/>
        </authorList>
    </citation>
    <scope>NUCLEOTIDE SEQUENCE [LARGE SCALE GENOMIC DNA]</scope>
    <source>
        <strain evidence="2 3">ATCC 22711</strain>
    </source>
</reference>
<dbReference type="GeneID" id="36574624"/>
<keyword evidence="3" id="KW-1185">Reference proteome</keyword>
<dbReference type="EMBL" id="KZ679009">
    <property type="protein sequence ID" value="PSS22574.1"/>
    <property type="molecule type" value="Genomic_DNA"/>
</dbReference>
<accession>A0A2T3B742</accession>
<sequence>MLCQKDSFGLSLLSRFLPADQVPVSTPSLMLLSGDTWKSSARLAYGSGYKFCLLSRGLLLWFAACALWGTWGGY</sequence>
<evidence type="ECO:0000256" key="1">
    <source>
        <dbReference type="SAM" id="Phobius"/>
    </source>
</evidence>
<dbReference type="Proteomes" id="UP000241818">
    <property type="component" value="Unassembled WGS sequence"/>
</dbReference>
<proteinExistence type="predicted"/>